<evidence type="ECO:0000259" key="1">
    <source>
        <dbReference type="Pfam" id="PF01433"/>
    </source>
</evidence>
<evidence type="ECO:0000313" key="2">
    <source>
        <dbReference type="EMBL" id="MFC6094529.1"/>
    </source>
</evidence>
<dbReference type="Proteomes" id="UP001596220">
    <property type="component" value="Unassembled WGS sequence"/>
</dbReference>
<feature type="domain" description="Peptidase M1 membrane alanine aminopeptidase" evidence="1">
    <location>
        <begin position="178"/>
        <end position="278"/>
    </location>
</feature>
<dbReference type="InterPro" id="IPR050344">
    <property type="entry name" value="Peptidase_M1_aminopeptidases"/>
</dbReference>
<dbReference type="PANTHER" id="PTHR11533:SF174">
    <property type="entry name" value="PUROMYCIN-SENSITIVE AMINOPEPTIDASE-RELATED"/>
    <property type="match status" value="1"/>
</dbReference>
<dbReference type="EMBL" id="JBHSQO010000066">
    <property type="protein sequence ID" value="MFC6094529.1"/>
    <property type="molecule type" value="Genomic_DNA"/>
</dbReference>
<dbReference type="PANTHER" id="PTHR11533">
    <property type="entry name" value="PROTEASE M1 ZINC METALLOPROTEASE"/>
    <property type="match status" value="1"/>
</dbReference>
<protein>
    <submittedName>
        <fullName evidence="2">M1 family aminopeptidase</fullName>
    </submittedName>
</protein>
<dbReference type="Gene3D" id="1.10.390.10">
    <property type="entry name" value="Neutral Protease Domain 2"/>
    <property type="match status" value="1"/>
</dbReference>
<keyword evidence="2" id="KW-0031">Aminopeptidase</keyword>
<dbReference type="Pfam" id="PF01433">
    <property type="entry name" value="Peptidase_M1"/>
    <property type="match status" value="1"/>
</dbReference>
<sequence>MITLVEVEAYDLTWRLDPAADGVRGRATLRFRGEPEPVEVFGEVLVPTRRESGGLRVEALFPYARPGFRRVTDPVDGQVYLYAAPNPHRAPQSLGHSADHRLRAPVTLTAVVPPAWKCLANGLPVVDGGEVRTFAPTAPTAPAWVAAAAGPFVEVAPSVHVPRSRAGFDATRVTDLVDRSLAFFSELLAPYPYPKCELVFVHDLSLLALSTQGLIVFDEGALDRFDDPRYATTVIAHEVAHAWSGNLVDTDIWLVEGLAVYLSRLFAEAERPGDDTWRDPPAPDLPYRPYLDRLLEVEARVGREGLLRGLRAVFAELAHRHAEPAEFEARWG</sequence>
<dbReference type="SUPFAM" id="SSF55486">
    <property type="entry name" value="Metalloproteases ('zincins'), catalytic domain"/>
    <property type="match status" value="1"/>
</dbReference>
<organism evidence="2 3">
    <name type="scientific">Saccharothrix lopnurensis</name>
    <dbReference type="NCBI Taxonomy" id="1670621"/>
    <lineage>
        <taxon>Bacteria</taxon>
        <taxon>Bacillati</taxon>
        <taxon>Actinomycetota</taxon>
        <taxon>Actinomycetes</taxon>
        <taxon>Pseudonocardiales</taxon>
        <taxon>Pseudonocardiaceae</taxon>
        <taxon>Saccharothrix</taxon>
    </lineage>
</organism>
<dbReference type="GO" id="GO:0004177">
    <property type="term" value="F:aminopeptidase activity"/>
    <property type="evidence" value="ECO:0007669"/>
    <property type="project" value="UniProtKB-KW"/>
</dbReference>
<dbReference type="SUPFAM" id="SSF63737">
    <property type="entry name" value="Leukotriene A4 hydrolase N-terminal domain"/>
    <property type="match status" value="1"/>
</dbReference>
<keyword evidence="3" id="KW-1185">Reference proteome</keyword>
<proteinExistence type="predicted"/>
<name>A0ABW1PH87_9PSEU</name>
<dbReference type="RefSeq" id="WP_380642866.1">
    <property type="nucleotide sequence ID" value="NZ_JBHSQO010000066.1"/>
</dbReference>
<dbReference type="InterPro" id="IPR014782">
    <property type="entry name" value="Peptidase_M1_dom"/>
</dbReference>
<reference evidence="3" key="1">
    <citation type="journal article" date="2019" name="Int. J. Syst. Evol. Microbiol.">
        <title>The Global Catalogue of Microorganisms (GCM) 10K type strain sequencing project: providing services to taxonomists for standard genome sequencing and annotation.</title>
        <authorList>
            <consortium name="The Broad Institute Genomics Platform"/>
            <consortium name="The Broad Institute Genome Sequencing Center for Infectious Disease"/>
            <person name="Wu L."/>
            <person name="Ma J."/>
        </authorList>
    </citation>
    <scope>NUCLEOTIDE SEQUENCE [LARGE SCALE GENOMIC DNA]</scope>
    <source>
        <strain evidence="3">CGMCC 4.7246</strain>
    </source>
</reference>
<gene>
    <name evidence="2" type="ORF">ACFP3R_35135</name>
</gene>
<dbReference type="InterPro" id="IPR027268">
    <property type="entry name" value="Peptidase_M4/M1_CTD_sf"/>
</dbReference>
<evidence type="ECO:0000313" key="3">
    <source>
        <dbReference type="Proteomes" id="UP001596220"/>
    </source>
</evidence>
<keyword evidence="2" id="KW-0645">Protease</keyword>
<keyword evidence="2" id="KW-0378">Hydrolase</keyword>
<dbReference type="InterPro" id="IPR042097">
    <property type="entry name" value="Aminopeptidase_N-like_N_sf"/>
</dbReference>
<comment type="caution">
    <text evidence="2">The sequence shown here is derived from an EMBL/GenBank/DDBJ whole genome shotgun (WGS) entry which is preliminary data.</text>
</comment>
<accession>A0ABW1PH87</accession>